<dbReference type="GO" id="GO:0000724">
    <property type="term" value="P:double-strand break repair via homologous recombination"/>
    <property type="evidence" value="ECO:0007669"/>
    <property type="project" value="TreeGrafter"/>
</dbReference>
<accession>A0AAV0BI06</accession>
<evidence type="ECO:0000256" key="2">
    <source>
        <dbReference type="ARBA" id="ARBA00018687"/>
    </source>
</evidence>
<feature type="compositionally biased region" description="Polar residues" evidence="5">
    <location>
        <begin position="72"/>
        <end position="82"/>
    </location>
</feature>
<dbReference type="GO" id="GO:0016887">
    <property type="term" value="F:ATP hydrolysis activity"/>
    <property type="evidence" value="ECO:0007669"/>
    <property type="project" value="InterPro"/>
</dbReference>
<dbReference type="PANTHER" id="PTHR45916">
    <property type="entry name" value="STRUCTURAL MAINTENANCE OF CHROMOSOMES PROTEIN 5"/>
    <property type="match status" value="1"/>
</dbReference>
<protein>
    <recommendedName>
        <fullName evidence="2">Structural maintenance of chromosomes protein 5</fullName>
    </recommendedName>
</protein>
<feature type="region of interest" description="Disordered" evidence="5">
    <location>
        <begin position="1"/>
        <end position="106"/>
    </location>
</feature>
<dbReference type="AlphaFoldDB" id="A0AAV0BI06"/>
<feature type="region of interest" description="Disordered" evidence="5">
    <location>
        <begin position="788"/>
        <end position="807"/>
    </location>
</feature>
<dbReference type="GO" id="GO:0003697">
    <property type="term" value="F:single-stranded DNA binding"/>
    <property type="evidence" value="ECO:0007669"/>
    <property type="project" value="TreeGrafter"/>
</dbReference>
<evidence type="ECO:0000256" key="5">
    <source>
        <dbReference type="SAM" id="MobiDB-lite"/>
    </source>
</evidence>
<evidence type="ECO:0000259" key="6">
    <source>
        <dbReference type="Pfam" id="PF02463"/>
    </source>
</evidence>
<dbReference type="Proteomes" id="UP001153365">
    <property type="component" value="Unassembled WGS sequence"/>
</dbReference>
<feature type="compositionally biased region" description="Polar residues" evidence="5">
    <location>
        <begin position="21"/>
        <end position="35"/>
    </location>
</feature>
<comment type="similarity">
    <text evidence="1">Belongs to the SMC family. SMC5 subfamily.</text>
</comment>
<dbReference type="GO" id="GO:0030915">
    <property type="term" value="C:Smc5-Smc6 complex"/>
    <property type="evidence" value="ECO:0007669"/>
    <property type="project" value="TreeGrafter"/>
</dbReference>
<evidence type="ECO:0000313" key="7">
    <source>
        <dbReference type="EMBL" id="CAH7686971.1"/>
    </source>
</evidence>
<name>A0AAV0BI06_PHAPC</name>
<dbReference type="GO" id="GO:0005634">
    <property type="term" value="C:nucleus"/>
    <property type="evidence" value="ECO:0007669"/>
    <property type="project" value="TreeGrafter"/>
</dbReference>
<comment type="caution">
    <text evidence="7">The sequence shown here is derived from an EMBL/GenBank/DDBJ whole genome shotgun (WGS) entry which is preliminary data.</text>
</comment>
<feature type="coiled-coil region" evidence="4">
    <location>
        <begin position="895"/>
        <end position="925"/>
    </location>
</feature>
<dbReference type="Gene3D" id="3.40.50.300">
    <property type="entry name" value="P-loop containing nucleotide triphosphate hydrolases"/>
    <property type="match status" value="2"/>
</dbReference>
<sequence>MSSRRKTKTGSKVYKKENNTDLRTSASQTPSSSRINKVKLERGHVEDEESNILSHSQSSRPKRSRISENPRRNSNGTPSRTANDQDDVRNSSGSTDSGEEQNQPVASQTLPINSTFSSQRHADGFLPGSIVRVTLKNFVTYEEVEFFPCPHLNMIIGPNGTGKSTLVCAIALGLGYSPGVLDRAPHLKLYIKHGAEQGSIEIELKGHRGKKNSIIKLYLNNSTNNRLFEVDGKKSNVTSVQDLVRSFNIQVDNLCCFLPQEKVSKFAEMKEPELLKETQKVAGHPKLSEWHQLLIIEGQKKIEIIAKVNYHQKKFNELEKQSQGMRADVDRLAARKVFEKKVKIYFFILEDMRYKMHQEAHNEAKQICNDIAKELREHEEALRPMEAQQEIFGSLKDQYQKLSNQLSKTIENHRSSLKSLEPKLNLMNTKLNDASEKLSTLKEDERRQRDLRVRLTQQVQELAELIKENVEEPDLTLFDEEIIFYIVLFVFTSSAKQKSLTGQMREIQRDTSSLKDRQMELYRDRDNLVAQQNDLHKEINGLRSVSHRQEADIKQYSPNLFKALQVMRELQQRGRFRAKVYEPIRLVISPKKPDFARAVEGCMSMDLMNTFLCTNPDDYELMASELNDTLKLRVNIACLAAGDSLSNYPPPVSLDEIKRLGFDDYVINLVDGPDQVLAFICQQNRLNLVPICHTQGAKVSESVLEDKTFPIKNWIIGSARFSINYSSYGSRERITKSFEISRPKILNLGAVDEKLIEEKTKAIKSLDETSAAKQEKVTELKAEEAKLRKSHEELQERKREVENQKKSAEKAHLQFLKNKKNHKKKVEELKLENAKPTLQQERQKRKDAFKQAAQDAHEVFKKFKAKYCQISQSSTALVSLSLLMFQHETDYKSFKEQYQNKKEGLTDIKQRLEDEEYKKNKILKEARLLWAKLSQEFDSASQDIQQGFRELKASSEHQDRTIQDMESLYQHEKDELDLLHPVDPGIIARYNSLQQNMKDEKAQLDIHEGDAEKVEKKIKKVYDLWRPQLDDLIRNVDEKFDSAFKRMGCLGHVTIVEDPDYDKWGIEIQVSFRDNNPLVRLDAHRQSGGERSLSTIMYLMSLTELGKAPFSLVDEINQGMDRDYERAVHDQLVEITCKNDASQYFLITPKLLLGLRYHPMMRVLCVNNGDWLPQGFKLGPSLTLAKKRKMEERRSLVQPIR</sequence>
<evidence type="ECO:0000256" key="1">
    <source>
        <dbReference type="ARBA" id="ARBA00010171"/>
    </source>
</evidence>
<feature type="coiled-coil region" evidence="4">
    <location>
        <begin position="990"/>
        <end position="1017"/>
    </location>
</feature>
<dbReference type="SUPFAM" id="SSF52540">
    <property type="entry name" value="P-loop containing nucleoside triphosphate hydrolases"/>
    <property type="match status" value="1"/>
</dbReference>
<dbReference type="InterPro" id="IPR027417">
    <property type="entry name" value="P-loop_NTPase"/>
</dbReference>
<feature type="compositionally biased region" description="Polar residues" evidence="5">
    <location>
        <begin position="90"/>
        <end position="106"/>
    </location>
</feature>
<keyword evidence="3 4" id="KW-0175">Coiled coil</keyword>
<dbReference type="PANTHER" id="PTHR45916:SF1">
    <property type="entry name" value="STRUCTURAL MAINTENANCE OF CHROMOSOMES PROTEIN 5"/>
    <property type="match status" value="1"/>
</dbReference>
<evidence type="ECO:0000256" key="3">
    <source>
        <dbReference type="ARBA" id="ARBA00023054"/>
    </source>
</evidence>
<proteinExistence type="inferred from homology"/>
<feature type="domain" description="RecF/RecN/SMC N-terminal" evidence="6">
    <location>
        <begin position="130"/>
        <end position="1149"/>
    </location>
</feature>
<dbReference type="InterPro" id="IPR003395">
    <property type="entry name" value="RecF/RecN/SMC_N"/>
</dbReference>
<evidence type="ECO:0000313" key="8">
    <source>
        <dbReference type="Proteomes" id="UP001153365"/>
    </source>
</evidence>
<keyword evidence="8" id="KW-1185">Reference proteome</keyword>
<organism evidence="7 8">
    <name type="scientific">Phakopsora pachyrhizi</name>
    <name type="common">Asian soybean rust disease fungus</name>
    <dbReference type="NCBI Taxonomy" id="170000"/>
    <lineage>
        <taxon>Eukaryota</taxon>
        <taxon>Fungi</taxon>
        <taxon>Dikarya</taxon>
        <taxon>Basidiomycota</taxon>
        <taxon>Pucciniomycotina</taxon>
        <taxon>Pucciniomycetes</taxon>
        <taxon>Pucciniales</taxon>
        <taxon>Phakopsoraceae</taxon>
        <taxon>Phakopsora</taxon>
    </lineage>
</organism>
<dbReference type="Pfam" id="PF02463">
    <property type="entry name" value="SMC_N"/>
    <property type="match status" value="1"/>
</dbReference>
<feature type="coiled-coil region" evidence="4">
    <location>
        <begin position="361"/>
        <end position="472"/>
    </location>
</feature>
<reference evidence="7" key="1">
    <citation type="submission" date="2022-06" db="EMBL/GenBank/DDBJ databases">
        <authorList>
            <consortium name="SYNGENTA / RWTH Aachen University"/>
        </authorList>
    </citation>
    <scope>NUCLEOTIDE SEQUENCE</scope>
</reference>
<gene>
    <name evidence="7" type="ORF">PPACK8108_LOCUS21686</name>
</gene>
<evidence type="ECO:0000256" key="4">
    <source>
        <dbReference type="SAM" id="Coils"/>
    </source>
</evidence>
<dbReference type="EMBL" id="CALTRL010005826">
    <property type="protein sequence ID" value="CAH7686971.1"/>
    <property type="molecule type" value="Genomic_DNA"/>
</dbReference>